<dbReference type="AlphaFoldDB" id="A0A2T3HJW0"/>
<dbReference type="Gene3D" id="3.40.50.720">
    <property type="entry name" value="NAD(P)-binding Rossmann-like Domain"/>
    <property type="match status" value="1"/>
</dbReference>
<dbReference type="Pfam" id="PF00753">
    <property type="entry name" value="Lactamase_B"/>
    <property type="match status" value="1"/>
</dbReference>
<dbReference type="GO" id="GO:0016491">
    <property type="term" value="F:oxidoreductase activity"/>
    <property type="evidence" value="ECO:0007669"/>
    <property type="project" value="UniProtKB-KW"/>
</dbReference>
<organism evidence="6 7">
    <name type="scientific">Pedobacter yulinensis</name>
    <dbReference type="NCBI Taxonomy" id="2126353"/>
    <lineage>
        <taxon>Bacteria</taxon>
        <taxon>Pseudomonadati</taxon>
        <taxon>Bacteroidota</taxon>
        <taxon>Sphingobacteriia</taxon>
        <taxon>Sphingobacteriales</taxon>
        <taxon>Sphingobacteriaceae</taxon>
        <taxon>Pedobacter</taxon>
    </lineage>
</organism>
<evidence type="ECO:0000256" key="2">
    <source>
        <dbReference type="ARBA" id="ARBA00023002"/>
    </source>
</evidence>
<evidence type="ECO:0000256" key="1">
    <source>
        <dbReference type="ARBA" id="ARBA00006484"/>
    </source>
</evidence>
<dbReference type="EMBL" id="PYLS01000005">
    <property type="protein sequence ID" value="PST82745.1"/>
    <property type="molecule type" value="Genomic_DNA"/>
</dbReference>
<dbReference type="Pfam" id="PF00106">
    <property type="entry name" value="adh_short"/>
    <property type="match status" value="1"/>
</dbReference>
<comment type="similarity">
    <text evidence="1">Belongs to the short-chain dehydrogenases/reductases (SDR) family.</text>
</comment>
<dbReference type="InterPro" id="IPR036291">
    <property type="entry name" value="NAD(P)-bd_dom_sf"/>
</dbReference>
<dbReference type="SUPFAM" id="SSF51735">
    <property type="entry name" value="NAD(P)-binding Rossmann-fold domains"/>
    <property type="match status" value="1"/>
</dbReference>
<dbReference type="GO" id="GO:0016020">
    <property type="term" value="C:membrane"/>
    <property type="evidence" value="ECO:0007669"/>
    <property type="project" value="TreeGrafter"/>
</dbReference>
<dbReference type="PRINTS" id="PR00080">
    <property type="entry name" value="SDRFAMILY"/>
</dbReference>
<feature type="region of interest" description="Disordered" evidence="3">
    <location>
        <begin position="573"/>
        <end position="615"/>
    </location>
</feature>
<dbReference type="SMART" id="SM00822">
    <property type="entry name" value="PKS_KR"/>
    <property type="match status" value="1"/>
</dbReference>
<keyword evidence="7" id="KW-1185">Reference proteome</keyword>
<comment type="caution">
    <text evidence="6">The sequence shown here is derived from an EMBL/GenBank/DDBJ whole genome shotgun (WGS) entry which is preliminary data.</text>
</comment>
<evidence type="ECO:0000256" key="3">
    <source>
        <dbReference type="SAM" id="MobiDB-lite"/>
    </source>
</evidence>
<dbReference type="InterPro" id="IPR002347">
    <property type="entry name" value="SDR_fam"/>
</dbReference>
<dbReference type="Proteomes" id="UP000240912">
    <property type="component" value="Unassembled WGS sequence"/>
</dbReference>
<dbReference type="CDD" id="cd07721">
    <property type="entry name" value="yflN-like_MBL-fold"/>
    <property type="match status" value="1"/>
</dbReference>
<gene>
    <name evidence="6" type="ORF">C7T94_08825</name>
</gene>
<dbReference type="Gene3D" id="3.60.15.10">
    <property type="entry name" value="Ribonuclease Z/Hydroxyacylglutathione hydrolase-like"/>
    <property type="match status" value="1"/>
</dbReference>
<evidence type="ECO:0000313" key="6">
    <source>
        <dbReference type="EMBL" id="PST82745.1"/>
    </source>
</evidence>
<feature type="domain" description="Ketoreductase" evidence="4">
    <location>
        <begin position="313"/>
        <end position="498"/>
    </location>
</feature>
<dbReference type="PRINTS" id="PR00081">
    <property type="entry name" value="GDHRDH"/>
</dbReference>
<name>A0A2T3HJW0_9SPHI</name>
<evidence type="ECO:0000259" key="5">
    <source>
        <dbReference type="SMART" id="SM00849"/>
    </source>
</evidence>
<sequence>MKQSDDNRFIPMTSINSGRGVAVGEDLYCLTNQIVNLVMLGKPDEKWVLIDAGMPKSGPDIIEAAAERFGKGNAPECIILTHGHFDHVGGLVHLLEHWPVPVYAHPDEFPFLNGSQDYPEPDPGVEGGMLAKISSIYPHEATNVAEVLKPLPEDGSVPHCAGWKWVSTPGHAPGHVSFFREADGVLISGDAVITVQQDEMYKVLVQKKEINGPPRYLTTDWEAAEISLQRLNALKPQVLVPGHGQVMSGQELQQALNHLAENFRELAVPAHGRYVEKKKRNLPPLLLWLLALLFCSCATWKPGRPGQARLGSKTFVIIGASSGFGRGVAEELGRLKANVVLASRREAPLQEVADTIRKYGGTALVVPTDISKPEDLLALQEKTLAAFKTVDVWINMAGVGAIGRFWEIPLAEQERVVDINLKGVIYGSHTAINLFRKQGYGVLINMGSVESFNPLAYHASYAATKGGIRHLSQAINHELRLSGNKDIEIVTIEPWAADTPFWQHAANYSGRTARMAAMDHPQKVVNAVLRASLRPRREIPVGWKAKATRIFHRITPHGSERFSANVAHRSQIKTAPPAPVTSGSAFKPMSTGTGVTGGVKARMKRENEAGKTKRE</sequence>
<dbReference type="SUPFAM" id="SSF56281">
    <property type="entry name" value="Metallo-hydrolase/oxidoreductase"/>
    <property type="match status" value="1"/>
</dbReference>
<dbReference type="PANTHER" id="PTHR44196:SF1">
    <property type="entry name" value="DEHYDROGENASE_REDUCTASE SDR FAMILY MEMBER 7B"/>
    <property type="match status" value="1"/>
</dbReference>
<dbReference type="InterPro" id="IPR057326">
    <property type="entry name" value="KR_dom"/>
</dbReference>
<dbReference type="RefSeq" id="WP_107215006.1">
    <property type="nucleotide sequence ID" value="NZ_KZ686269.1"/>
</dbReference>
<feature type="compositionally biased region" description="Basic and acidic residues" evidence="3">
    <location>
        <begin position="604"/>
        <end position="615"/>
    </location>
</feature>
<reference evidence="6 7" key="1">
    <citation type="submission" date="2018-03" db="EMBL/GenBank/DDBJ databases">
        <authorList>
            <person name="Keele B.F."/>
        </authorList>
    </citation>
    <scope>NUCLEOTIDE SEQUENCE [LARGE SCALE GENOMIC DNA]</scope>
    <source>
        <strain evidence="6 7">YL28-9</strain>
    </source>
</reference>
<dbReference type="OrthoDB" id="9802248at2"/>
<dbReference type="PANTHER" id="PTHR44196">
    <property type="entry name" value="DEHYDROGENASE/REDUCTASE SDR FAMILY MEMBER 7B"/>
    <property type="match status" value="1"/>
</dbReference>
<evidence type="ECO:0000259" key="4">
    <source>
        <dbReference type="SMART" id="SM00822"/>
    </source>
</evidence>
<evidence type="ECO:0000313" key="7">
    <source>
        <dbReference type="Proteomes" id="UP000240912"/>
    </source>
</evidence>
<protein>
    <submittedName>
        <fullName evidence="6">Uncharacterized protein</fullName>
    </submittedName>
</protein>
<accession>A0A2T3HJW0</accession>
<keyword evidence="2" id="KW-0560">Oxidoreductase</keyword>
<dbReference type="SMART" id="SM00849">
    <property type="entry name" value="Lactamase_B"/>
    <property type="match status" value="1"/>
</dbReference>
<feature type="domain" description="Metallo-beta-lactamase" evidence="5">
    <location>
        <begin position="34"/>
        <end position="243"/>
    </location>
</feature>
<dbReference type="InterPro" id="IPR036866">
    <property type="entry name" value="RibonucZ/Hydroxyglut_hydro"/>
</dbReference>
<proteinExistence type="inferred from homology"/>
<dbReference type="InterPro" id="IPR001279">
    <property type="entry name" value="Metallo-B-lactamas"/>
</dbReference>